<comment type="caution">
    <text evidence="2">The sequence shown here is derived from an EMBL/GenBank/DDBJ whole genome shotgun (WGS) entry which is preliminary data.</text>
</comment>
<evidence type="ECO:0000256" key="1">
    <source>
        <dbReference type="SAM" id="MobiDB-lite"/>
    </source>
</evidence>
<evidence type="ECO:0000313" key="2">
    <source>
        <dbReference type="EMBL" id="RLE10259.1"/>
    </source>
</evidence>
<organism evidence="2 3">
    <name type="scientific">Aerophobetes bacterium</name>
    <dbReference type="NCBI Taxonomy" id="2030807"/>
    <lineage>
        <taxon>Bacteria</taxon>
        <taxon>Candidatus Aerophobota</taxon>
    </lineage>
</organism>
<dbReference type="Proteomes" id="UP000279422">
    <property type="component" value="Unassembled WGS sequence"/>
</dbReference>
<dbReference type="AlphaFoldDB" id="A0A497E734"/>
<reference evidence="2 3" key="1">
    <citation type="submission" date="2018-06" db="EMBL/GenBank/DDBJ databases">
        <title>Extensive metabolic versatility and redundancy in microbially diverse, dynamic hydrothermal sediments.</title>
        <authorList>
            <person name="Dombrowski N."/>
            <person name="Teske A."/>
            <person name="Baker B.J."/>
        </authorList>
    </citation>
    <scope>NUCLEOTIDE SEQUENCE [LARGE SCALE GENOMIC DNA]</scope>
    <source>
        <strain evidence="2">B47_G16</strain>
    </source>
</reference>
<gene>
    <name evidence="2" type="ORF">DRJ00_02035</name>
</gene>
<protein>
    <recommendedName>
        <fullName evidence="4">Ferredoxin</fullName>
    </recommendedName>
</protein>
<accession>A0A497E734</accession>
<evidence type="ECO:0000313" key="3">
    <source>
        <dbReference type="Proteomes" id="UP000279422"/>
    </source>
</evidence>
<evidence type="ECO:0008006" key="4">
    <source>
        <dbReference type="Google" id="ProtNLM"/>
    </source>
</evidence>
<dbReference type="EMBL" id="QMPZ01000013">
    <property type="protein sequence ID" value="RLE10259.1"/>
    <property type="molecule type" value="Genomic_DNA"/>
</dbReference>
<proteinExistence type="predicted"/>
<name>A0A497E734_UNCAE</name>
<sequence>MPGGQGGGGYGRGRGRMGGTRPGAGPGGRCVCPNCGASIPHQRGVPCYQVSCPKCGAKMVRG</sequence>
<feature type="region of interest" description="Disordered" evidence="1">
    <location>
        <begin position="1"/>
        <end position="24"/>
    </location>
</feature>